<dbReference type="InterPro" id="IPR027417">
    <property type="entry name" value="P-loop_NTPase"/>
</dbReference>
<reference evidence="15" key="2">
    <citation type="submission" date="2021-04" db="EMBL/GenBank/DDBJ databases">
        <authorList>
            <person name="Gilroy R."/>
        </authorList>
    </citation>
    <scope>NUCLEOTIDE SEQUENCE</scope>
    <source>
        <strain evidence="15">G4-2901</strain>
    </source>
</reference>
<dbReference type="PANTHER" id="PTHR42724">
    <property type="entry name" value="TETRAACYLDISACCHARIDE 4'-KINASE"/>
    <property type="match status" value="1"/>
</dbReference>
<keyword evidence="9 13" id="KW-0418">Kinase</keyword>
<dbReference type="EMBL" id="JAHLFW010000025">
    <property type="protein sequence ID" value="MBU3837235.1"/>
    <property type="molecule type" value="Genomic_DNA"/>
</dbReference>
<dbReference type="HAMAP" id="MF_00409">
    <property type="entry name" value="LpxK"/>
    <property type="match status" value="1"/>
</dbReference>
<evidence type="ECO:0000256" key="4">
    <source>
        <dbReference type="ARBA" id="ARBA00016436"/>
    </source>
</evidence>
<evidence type="ECO:0000256" key="11">
    <source>
        <dbReference type="ARBA" id="ARBA00023098"/>
    </source>
</evidence>
<dbReference type="EC" id="2.7.1.130" evidence="3 13"/>
<keyword evidence="10 13" id="KW-0067">ATP-binding</keyword>
<dbReference type="Proteomes" id="UP000783796">
    <property type="component" value="Unassembled WGS sequence"/>
</dbReference>
<accession>A0A948TA22</accession>
<dbReference type="AlphaFoldDB" id="A0A948TA22"/>
<evidence type="ECO:0000256" key="6">
    <source>
        <dbReference type="ARBA" id="ARBA00022556"/>
    </source>
</evidence>
<keyword evidence="14" id="KW-0472">Membrane</keyword>
<evidence type="ECO:0000256" key="1">
    <source>
        <dbReference type="ARBA" id="ARBA00002274"/>
    </source>
</evidence>
<dbReference type="NCBIfam" id="TIGR00682">
    <property type="entry name" value="lpxK"/>
    <property type="match status" value="1"/>
</dbReference>
<sequence length="378" mass="43400">MKQSKPRIYIPLLPFSALYGMAVWLRNKLFDWDILKSRSFQIPVICVGNITVGGTGKTPHTEYLIRLLKDEFSVCVLSRGYKRKSKGFVLAEKGKSTIEDIGDEPFQMWQKFPDINVAADSDRCNGIDNLIAKAGTREKKQVIVLDDAYQHRYVKAGMYILLIDYNRRIRHDILLPAGRLREPASGKSRADIIIVSKCPESLTSEEMDRLRSEISPTAEQEVFFTYMKYGNLYRIFRQGNSDKMRPEDISPDSHILLLTGIASPKAIIEKLKQYSGNIESMAFADHHNFSREDMETLRSRFMSMPEGRRMIITTEKDAARLTTHPHLSEELKPYIYALPVEVSFLNNETIKFNQKITEYVRKNSRNSSIPESKDADKS</sequence>
<evidence type="ECO:0000256" key="13">
    <source>
        <dbReference type="HAMAP-Rule" id="MF_00409"/>
    </source>
</evidence>
<gene>
    <name evidence="13 15" type="primary">lpxK</name>
    <name evidence="15" type="ORF">H9777_02700</name>
</gene>
<proteinExistence type="inferred from homology"/>
<evidence type="ECO:0000256" key="2">
    <source>
        <dbReference type="ARBA" id="ARBA00004870"/>
    </source>
</evidence>
<evidence type="ECO:0000256" key="3">
    <source>
        <dbReference type="ARBA" id="ARBA00012071"/>
    </source>
</evidence>
<comment type="similarity">
    <text evidence="13">Belongs to the LpxK family.</text>
</comment>
<keyword evidence="11 13" id="KW-0443">Lipid metabolism</keyword>
<evidence type="ECO:0000256" key="12">
    <source>
        <dbReference type="ARBA" id="ARBA00029757"/>
    </source>
</evidence>
<dbReference type="GO" id="GO:0009029">
    <property type="term" value="F:lipid-A 4'-kinase activity"/>
    <property type="evidence" value="ECO:0007669"/>
    <property type="project" value="UniProtKB-UniRule"/>
</dbReference>
<feature type="binding site" evidence="13">
    <location>
        <begin position="51"/>
        <end position="58"/>
    </location>
    <ligand>
        <name>ATP</name>
        <dbReference type="ChEBI" id="CHEBI:30616"/>
    </ligand>
</feature>
<keyword evidence="14" id="KW-0812">Transmembrane</keyword>
<feature type="transmembrane region" description="Helical" evidence="14">
    <location>
        <begin position="7"/>
        <end position="25"/>
    </location>
</feature>
<evidence type="ECO:0000256" key="7">
    <source>
        <dbReference type="ARBA" id="ARBA00022679"/>
    </source>
</evidence>
<comment type="function">
    <text evidence="1 13">Transfers the gamma-phosphate of ATP to the 4'-position of a tetraacyldisaccharide 1-phosphate intermediate (termed DS-1-P) to form tetraacyldisaccharide 1,4'-bis-phosphate (lipid IVA).</text>
</comment>
<dbReference type="GO" id="GO:0005524">
    <property type="term" value="F:ATP binding"/>
    <property type="evidence" value="ECO:0007669"/>
    <property type="project" value="UniProtKB-UniRule"/>
</dbReference>
<evidence type="ECO:0000313" key="15">
    <source>
        <dbReference type="EMBL" id="MBU3837235.1"/>
    </source>
</evidence>
<name>A0A948TA22_9BACT</name>
<evidence type="ECO:0000313" key="16">
    <source>
        <dbReference type="Proteomes" id="UP000783796"/>
    </source>
</evidence>
<keyword evidence="14" id="KW-1133">Transmembrane helix</keyword>
<keyword evidence="8 13" id="KW-0547">Nucleotide-binding</keyword>
<comment type="pathway">
    <text evidence="2 13">Glycolipid biosynthesis; lipid IV(A) biosynthesis; lipid IV(A) from (3R)-3-hydroxytetradecanoyl-[acyl-carrier-protein] and UDP-N-acetyl-alpha-D-glucosamine: step 6/6.</text>
</comment>
<dbReference type="SUPFAM" id="SSF52540">
    <property type="entry name" value="P-loop containing nucleoside triphosphate hydrolases"/>
    <property type="match status" value="1"/>
</dbReference>
<dbReference type="InterPro" id="IPR003758">
    <property type="entry name" value="LpxK"/>
</dbReference>
<dbReference type="GO" id="GO:0005886">
    <property type="term" value="C:plasma membrane"/>
    <property type="evidence" value="ECO:0007669"/>
    <property type="project" value="TreeGrafter"/>
</dbReference>
<dbReference type="GO" id="GO:0009244">
    <property type="term" value="P:lipopolysaccharide core region biosynthetic process"/>
    <property type="evidence" value="ECO:0007669"/>
    <property type="project" value="TreeGrafter"/>
</dbReference>
<dbReference type="Pfam" id="PF02606">
    <property type="entry name" value="LpxK"/>
    <property type="match status" value="1"/>
</dbReference>
<keyword evidence="7 13" id="KW-0808">Transferase</keyword>
<comment type="catalytic activity">
    <reaction evidence="13">
        <text>a lipid A disaccharide + ATP = a lipid IVA + ADP + H(+)</text>
        <dbReference type="Rhea" id="RHEA:67840"/>
        <dbReference type="ChEBI" id="CHEBI:15378"/>
        <dbReference type="ChEBI" id="CHEBI:30616"/>
        <dbReference type="ChEBI" id="CHEBI:176343"/>
        <dbReference type="ChEBI" id="CHEBI:176425"/>
        <dbReference type="ChEBI" id="CHEBI:456216"/>
        <dbReference type="EC" id="2.7.1.130"/>
    </reaction>
</comment>
<evidence type="ECO:0000256" key="10">
    <source>
        <dbReference type="ARBA" id="ARBA00022840"/>
    </source>
</evidence>
<evidence type="ECO:0000256" key="5">
    <source>
        <dbReference type="ARBA" id="ARBA00022516"/>
    </source>
</evidence>
<reference evidence="15" key="1">
    <citation type="journal article" date="2021" name="PeerJ">
        <title>Extensive microbial diversity within the chicken gut microbiome revealed by metagenomics and culture.</title>
        <authorList>
            <person name="Gilroy R."/>
            <person name="Ravi A."/>
            <person name="Getino M."/>
            <person name="Pursley I."/>
            <person name="Horton D.L."/>
            <person name="Alikhan N.F."/>
            <person name="Baker D."/>
            <person name="Gharbi K."/>
            <person name="Hall N."/>
            <person name="Watson M."/>
            <person name="Adriaenssens E.M."/>
            <person name="Foster-Nyarko E."/>
            <person name="Jarju S."/>
            <person name="Secka A."/>
            <person name="Antonio M."/>
            <person name="Oren A."/>
            <person name="Chaudhuri R.R."/>
            <person name="La Ragione R."/>
            <person name="Hildebrand F."/>
            <person name="Pallen M.J."/>
        </authorList>
    </citation>
    <scope>NUCLEOTIDE SEQUENCE</scope>
    <source>
        <strain evidence="15">G4-2901</strain>
    </source>
</reference>
<dbReference type="GO" id="GO:0009245">
    <property type="term" value="P:lipid A biosynthetic process"/>
    <property type="evidence" value="ECO:0007669"/>
    <property type="project" value="UniProtKB-UniRule"/>
</dbReference>
<organism evidence="15 16">
    <name type="scientific">Candidatus Phocaeicola faecigallinarum</name>
    <dbReference type="NCBI Taxonomy" id="2838732"/>
    <lineage>
        <taxon>Bacteria</taxon>
        <taxon>Pseudomonadati</taxon>
        <taxon>Bacteroidota</taxon>
        <taxon>Bacteroidia</taxon>
        <taxon>Bacteroidales</taxon>
        <taxon>Bacteroidaceae</taxon>
        <taxon>Phocaeicola</taxon>
    </lineage>
</organism>
<keyword evidence="5 13" id="KW-0444">Lipid biosynthesis</keyword>
<evidence type="ECO:0000256" key="8">
    <source>
        <dbReference type="ARBA" id="ARBA00022741"/>
    </source>
</evidence>
<protein>
    <recommendedName>
        <fullName evidence="4 13">Tetraacyldisaccharide 4'-kinase</fullName>
        <ecNumber evidence="3 13">2.7.1.130</ecNumber>
    </recommendedName>
    <alternativeName>
        <fullName evidence="12 13">Lipid A 4'-kinase</fullName>
    </alternativeName>
</protein>
<comment type="caution">
    <text evidence="15">The sequence shown here is derived from an EMBL/GenBank/DDBJ whole genome shotgun (WGS) entry which is preliminary data.</text>
</comment>
<dbReference type="PANTHER" id="PTHR42724:SF1">
    <property type="entry name" value="TETRAACYLDISACCHARIDE 4'-KINASE, MITOCHONDRIAL-RELATED"/>
    <property type="match status" value="1"/>
</dbReference>
<keyword evidence="6 13" id="KW-0441">Lipid A biosynthesis</keyword>
<evidence type="ECO:0000256" key="9">
    <source>
        <dbReference type="ARBA" id="ARBA00022777"/>
    </source>
</evidence>
<evidence type="ECO:0000256" key="14">
    <source>
        <dbReference type="SAM" id="Phobius"/>
    </source>
</evidence>